<protein>
    <submittedName>
        <fullName evidence="9">Sodium-dependent phosphate transport protein 2B-like</fullName>
    </submittedName>
</protein>
<dbReference type="GO" id="GO:0044341">
    <property type="term" value="P:sodium-dependent phosphate transport"/>
    <property type="evidence" value="ECO:0007669"/>
    <property type="project" value="InterPro"/>
</dbReference>
<comment type="subcellular location">
    <subcellularLocation>
        <location evidence="1">Apical cell membrane</location>
        <topology evidence="1">Multi-pass membrane protein</topology>
    </subcellularLocation>
</comment>
<feature type="transmembrane region" description="Helical" evidence="7">
    <location>
        <begin position="189"/>
        <end position="210"/>
    </location>
</feature>
<keyword evidence="4 7" id="KW-0812">Transmembrane</keyword>
<keyword evidence="8" id="KW-1185">Reference proteome</keyword>
<keyword evidence="6 7" id="KW-0472">Membrane</keyword>
<sequence>MGQSKNNMSQKRPAICNAGIAKNEVVIVVKGEEKAKMAEEEEFDPWNVPELKDDTVPWSDLTGCGKVEHVVLWFLKPVLLLGLLYMFICSLDFLSSAFRLLGGKAAGQVFSQNELLRNPVCGLMIGVLATVLVQSSSTSTSIVVSMVGAGILDVEQSVYIIMGSNIGTSVTNTIVSLGHSGDRNEFRRAFAGATILDMFNWLCVIVLLPLEMASKYLLRLSSAIINTFSLSEVGEIKLLKVITEPFTKLIVEIDKDVITEIAKNEEGAEDLSLLRRYCKTGPLVLVNTTQEQVAFFSNGTYNYNGTENATTSEWKHQCQYLFAQVNLWNDTLVGVILLVAALLILCVCLACIVKLLHSILKGQLARVIKKAVNAELPTKAGKCLTGYLVILIGAGMTFLVQSSSIFTSALTPLVAVGVINLKRAYPLTLGANIGTTTTAILAALASSGDGLVRSLQLALCHFFFNVSGIILWYPLPPLRNVPIGLAKKLGNTTAKYRWFAIVYLILMFFLLPAAIFGLSVAGWEALVGVGAPLLFLVLIITVVNIMQRKRPNWLPKKLRTWEFLPLAMHSLEPYDRLLTGCCKKNEAQKQTNEEKMEIDNPGFVWEIELEITKL</sequence>
<feature type="transmembrane region" description="Helical" evidence="7">
    <location>
        <begin position="380"/>
        <end position="399"/>
    </location>
</feature>
<keyword evidence="3" id="KW-1003">Cell membrane</keyword>
<evidence type="ECO:0000256" key="3">
    <source>
        <dbReference type="ARBA" id="ARBA00022475"/>
    </source>
</evidence>
<evidence type="ECO:0000256" key="6">
    <source>
        <dbReference type="ARBA" id="ARBA00023136"/>
    </source>
</evidence>
<keyword evidence="5 7" id="KW-1133">Transmembrane helix</keyword>
<evidence type="ECO:0000313" key="8">
    <source>
        <dbReference type="Proteomes" id="UP000515135"/>
    </source>
</evidence>
<evidence type="ECO:0000256" key="2">
    <source>
        <dbReference type="ARBA" id="ARBA00005808"/>
    </source>
</evidence>
<feature type="transmembrane region" description="Helical" evidence="7">
    <location>
        <begin position="332"/>
        <end position="360"/>
    </location>
</feature>
<dbReference type="NCBIfam" id="NF037997">
    <property type="entry name" value="Na_Pi_symport"/>
    <property type="match status" value="1"/>
</dbReference>
<dbReference type="GO" id="GO:0005436">
    <property type="term" value="F:sodium:phosphate symporter activity"/>
    <property type="evidence" value="ECO:0007669"/>
    <property type="project" value="InterPro"/>
</dbReference>
<gene>
    <name evidence="9" type="primary">LOC109473985</name>
</gene>
<dbReference type="NCBIfam" id="TIGR01013">
    <property type="entry name" value="2a58"/>
    <property type="match status" value="1"/>
</dbReference>
<evidence type="ECO:0000256" key="5">
    <source>
        <dbReference type="ARBA" id="ARBA00022989"/>
    </source>
</evidence>
<organism evidence="8 9">
    <name type="scientific">Branchiostoma belcheri</name>
    <name type="common">Amphioxus</name>
    <dbReference type="NCBI Taxonomy" id="7741"/>
    <lineage>
        <taxon>Eukaryota</taxon>
        <taxon>Metazoa</taxon>
        <taxon>Chordata</taxon>
        <taxon>Cephalochordata</taxon>
        <taxon>Leptocardii</taxon>
        <taxon>Amphioxiformes</taxon>
        <taxon>Branchiostomatidae</taxon>
        <taxon>Branchiostoma</taxon>
    </lineage>
</organism>
<feature type="transmembrane region" description="Helical" evidence="7">
    <location>
        <begin position="496"/>
        <end position="519"/>
    </location>
</feature>
<dbReference type="GO" id="GO:0016324">
    <property type="term" value="C:apical plasma membrane"/>
    <property type="evidence" value="ECO:0007669"/>
    <property type="project" value="UniProtKB-SubCell"/>
</dbReference>
<dbReference type="InterPro" id="IPR003841">
    <property type="entry name" value="Na/Pi_transpt"/>
</dbReference>
<dbReference type="AlphaFoldDB" id="A0A6P4ZF66"/>
<accession>A0A6P4ZF66</accession>
<evidence type="ECO:0000313" key="9">
    <source>
        <dbReference type="RefSeq" id="XP_019629737.1"/>
    </source>
</evidence>
<dbReference type="OrthoDB" id="76259at2759"/>
<feature type="transmembrane region" description="Helical" evidence="7">
    <location>
        <begin position="525"/>
        <end position="546"/>
    </location>
</feature>
<feature type="transmembrane region" description="Helical" evidence="7">
    <location>
        <begin position="429"/>
        <end position="448"/>
    </location>
</feature>
<name>A0A6P4ZF66_BRABE</name>
<dbReference type="RefSeq" id="XP_019629737.1">
    <property type="nucleotide sequence ID" value="XM_019774178.1"/>
</dbReference>
<dbReference type="GO" id="GO:0005903">
    <property type="term" value="C:brush border"/>
    <property type="evidence" value="ECO:0007669"/>
    <property type="project" value="TreeGrafter"/>
</dbReference>
<dbReference type="KEGG" id="bbel:109473985"/>
<dbReference type="Pfam" id="PF02690">
    <property type="entry name" value="Na_Pi_cotrans"/>
    <property type="match status" value="2"/>
</dbReference>
<comment type="similarity">
    <text evidence="2">Belongs to the SLC34A transporter family.</text>
</comment>
<feature type="transmembrane region" description="Helical" evidence="7">
    <location>
        <begin position="454"/>
        <end position="475"/>
    </location>
</feature>
<dbReference type="PANTHER" id="PTHR10010:SF46">
    <property type="entry name" value="SODIUM-DEPENDENT PHOSPHATE TRANSPORT PROTEIN 2B"/>
    <property type="match status" value="1"/>
</dbReference>
<feature type="transmembrane region" description="Helical" evidence="7">
    <location>
        <begin position="122"/>
        <end position="152"/>
    </location>
</feature>
<feature type="transmembrane region" description="Helical" evidence="7">
    <location>
        <begin position="78"/>
        <end position="101"/>
    </location>
</feature>
<evidence type="ECO:0000256" key="1">
    <source>
        <dbReference type="ARBA" id="ARBA00004424"/>
    </source>
</evidence>
<dbReference type="GeneID" id="109473985"/>
<evidence type="ECO:0000256" key="7">
    <source>
        <dbReference type="SAM" id="Phobius"/>
    </source>
</evidence>
<dbReference type="PANTHER" id="PTHR10010">
    <property type="entry name" value="SOLUTE CARRIER FAMILY 34 SODIUM PHOSPHATE , MEMBER 2-RELATED"/>
    <property type="match status" value="1"/>
</dbReference>
<reference evidence="9" key="1">
    <citation type="submission" date="2025-08" db="UniProtKB">
        <authorList>
            <consortium name="RefSeq"/>
        </authorList>
    </citation>
    <scope>IDENTIFICATION</scope>
    <source>
        <tissue evidence="9">Gonad</tissue>
    </source>
</reference>
<dbReference type="GO" id="GO:0031982">
    <property type="term" value="C:vesicle"/>
    <property type="evidence" value="ECO:0007669"/>
    <property type="project" value="TreeGrafter"/>
</dbReference>
<feature type="transmembrane region" description="Helical" evidence="7">
    <location>
        <begin position="158"/>
        <end position="177"/>
    </location>
</feature>
<dbReference type="Proteomes" id="UP000515135">
    <property type="component" value="Unplaced"/>
</dbReference>
<evidence type="ECO:0000256" key="4">
    <source>
        <dbReference type="ARBA" id="ARBA00022692"/>
    </source>
</evidence>
<proteinExistence type="inferred from homology"/>